<proteinExistence type="inferred from homology"/>
<feature type="domain" description="HhH-GPD" evidence="6">
    <location>
        <begin position="64"/>
        <end position="220"/>
    </location>
</feature>
<keyword evidence="8" id="KW-1185">Reference proteome</keyword>
<dbReference type="CDD" id="cd00056">
    <property type="entry name" value="ENDO3c"/>
    <property type="match status" value="1"/>
</dbReference>
<dbReference type="Pfam" id="PF00730">
    <property type="entry name" value="HhH-GPD"/>
    <property type="match status" value="1"/>
</dbReference>
<comment type="similarity">
    <text evidence="2">Belongs to the alkylbase DNA glycosidase AlkA family.</text>
</comment>
<gene>
    <name evidence="7" type="ORF">SAMN05216402_2504</name>
</gene>
<comment type="catalytic activity">
    <reaction evidence="1">
        <text>Hydrolysis of alkylated DNA, releasing 3-methyladenine, 3-methylguanine, 7-methylguanine and 7-methyladenine.</text>
        <dbReference type="EC" id="3.2.2.21"/>
    </reaction>
</comment>
<evidence type="ECO:0000256" key="3">
    <source>
        <dbReference type="ARBA" id="ARBA00012000"/>
    </source>
</evidence>
<sequence>MPLVFKEHRFMTDTKVPADRYQLAIDHLLLIDEDWARLIKLTGPCTHQSQSAREPYEALIRAVAYQQLHARAADAIIARFLGMYSQHSFPEPDQILATAFDDLRRCGFSARKTDTIRGIANGALSGLVPPRDIADKMPDDELIARLIELPGIGRWTVEMLLIYTLERLDVMPADDFGVREGYRFLKSLDVMPNRREMENAGLPCRPYRTVAAWYLWRVPSLPGYKKKK</sequence>
<dbReference type="SUPFAM" id="SSF48150">
    <property type="entry name" value="DNA-glycosylase"/>
    <property type="match status" value="1"/>
</dbReference>
<evidence type="ECO:0000256" key="4">
    <source>
        <dbReference type="ARBA" id="ARBA00022763"/>
    </source>
</evidence>
<keyword evidence="5" id="KW-0234">DNA repair</keyword>
<dbReference type="PANTHER" id="PTHR43003">
    <property type="entry name" value="DNA-3-METHYLADENINE GLYCOSYLASE"/>
    <property type="match status" value="1"/>
</dbReference>
<protein>
    <recommendedName>
        <fullName evidence="3">DNA-3-methyladenine glycosylase II</fullName>
        <ecNumber evidence="3">3.2.2.21</ecNumber>
    </recommendedName>
</protein>
<evidence type="ECO:0000313" key="8">
    <source>
        <dbReference type="Proteomes" id="UP000183471"/>
    </source>
</evidence>
<accession>A0ABY0THE8</accession>
<reference evidence="7 8" key="1">
    <citation type="submission" date="2016-10" db="EMBL/GenBank/DDBJ databases">
        <authorList>
            <person name="Varghese N."/>
            <person name="Submissions S."/>
        </authorList>
    </citation>
    <scope>NUCLEOTIDE SEQUENCE [LARGE SCALE GENOMIC DNA]</scope>
    <source>
        <strain evidence="7 8">Nl1</strain>
    </source>
</reference>
<organism evidence="7 8">
    <name type="scientific">Nitrosospira multiformis</name>
    <dbReference type="NCBI Taxonomy" id="1231"/>
    <lineage>
        <taxon>Bacteria</taxon>
        <taxon>Pseudomonadati</taxon>
        <taxon>Pseudomonadota</taxon>
        <taxon>Betaproteobacteria</taxon>
        <taxon>Nitrosomonadales</taxon>
        <taxon>Nitrosomonadaceae</taxon>
        <taxon>Nitrosospira</taxon>
    </lineage>
</organism>
<evidence type="ECO:0000256" key="2">
    <source>
        <dbReference type="ARBA" id="ARBA00010817"/>
    </source>
</evidence>
<keyword evidence="4" id="KW-0227">DNA damage</keyword>
<dbReference type="InterPro" id="IPR051912">
    <property type="entry name" value="Alkylbase_DNA_Glycosylase/TA"/>
</dbReference>
<evidence type="ECO:0000313" key="7">
    <source>
        <dbReference type="EMBL" id="SDQ84057.1"/>
    </source>
</evidence>
<evidence type="ECO:0000259" key="6">
    <source>
        <dbReference type="SMART" id="SM00478"/>
    </source>
</evidence>
<dbReference type="Gene3D" id="1.10.340.30">
    <property type="entry name" value="Hypothetical protein, domain 2"/>
    <property type="match status" value="1"/>
</dbReference>
<evidence type="ECO:0000256" key="5">
    <source>
        <dbReference type="ARBA" id="ARBA00023204"/>
    </source>
</evidence>
<dbReference type="PROSITE" id="PS00516">
    <property type="entry name" value="ALKYLBASE_DNA_GLYCOS"/>
    <property type="match status" value="1"/>
</dbReference>
<dbReference type="EMBL" id="FNKY01000001">
    <property type="protein sequence ID" value="SDQ84057.1"/>
    <property type="molecule type" value="Genomic_DNA"/>
</dbReference>
<dbReference type="Proteomes" id="UP000183471">
    <property type="component" value="Unassembled WGS sequence"/>
</dbReference>
<dbReference type="SMART" id="SM00478">
    <property type="entry name" value="ENDO3c"/>
    <property type="match status" value="1"/>
</dbReference>
<dbReference type="InterPro" id="IPR000035">
    <property type="entry name" value="Alkylbase_DNA_glycsylse_CS"/>
</dbReference>
<dbReference type="PANTHER" id="PTHR43003:SF5">
    <property type="entry name" value="DNA-3-METHYLADENINE GLYCOSYLASE"/>
    <property type="match status" value="1"/>
</dbReference>
<dbReference type="InterPro" id="IPR011257">
    <property type="entry name" value="DNA_glycosylase"/>
</dbReference>
<dbReference type="InterPro" id="IPR003265">
    <property type="entry name" value="HhH-GPD_domain"/>
</dbReference>
<name>A0ABY0THE8_9PROT</name>
<dbReference type="EC" id="3.2.2.21" evidence="3"/>
<dbReference type="Gene3D" id="1.10.1670.40">
    <property type="match status" value="1"/>
</dbReference>
<evidence type="ECO:0000256" key="1">
    <source>
        <dbReference type="ARBA" id="ARBA00000086"/>
    </source>
</evidence>
<comment type="caution">
    <text evidence="7">The sequence shown here is derived from an EMBL/GenBank/DDBJ whole genome shotgun (WGS) entry which is preliminary data.</text>
</comment>